<dbReference type="Gene3D" id="1.10.3380.30">
    <property type="match status" value="1"/>
</dbReference>
<dbReference type="Gene3D" id="3.40.50.300">
    <property type="entry name" value="P-loop containing nucleotide triphosphate hydrolases"/>
    <property type="match status" value="2"/>
</dbReference>
<dbReference type="EC" id="5.6.2.4" evidence="11"/>
<gene>
    <name evidence="11" type="primary">hel308</name>
    <name evidence="14" type="ORF">IOK49_01360</name>
</gene>
<evidence type="ECO:0000256" key="8">
    <source>
        <dbReference type="ARBA" id="ARBA00023235"/>
    </source>
</evidence>
<keyword evidence="3 11" id="KW-0378">Hydrolase</keyword>
<dbReference type="PROSITE" id="PS51192">
    <property type="entry name" value="HELICASE_ATP_BIND_1"/>
    <property type="match status" value="1"/>
</dbReference>
<evidence type="ECO:0000256" key="4">
    <source>
        <dbReference type="ARBA" id="ARBA00022806"/>
    </source>
</evidence>
<dbReference type="GO" id="GO:0006281">
    <property type="term" value="P:DNA repair"/>
    <property type="evidence" value="ECO:0007669"/>
    <property type="project" value="UniProtKB-UniRule"/>
</dbReference>
<dbReference type="PANTHER" id="PTHR47961:SF10">
    <property type="entry name" value="ATP-DEPENDENT DNA HELICASE HEL308"/>
    <property type="match status" value="1"/>
</dbReference>
<reference evidence="14" key="1">
    <citation type="submission" date="2020-10" db="EMBL/GenBank/DDBJ databases">
        <title>Fervidococcus fontis strain 3639Fd - the first crenarchaeon capable of growth on lipids.</title>
        <authorList>
            <person name="Kochetkova T.V."/>
            <person name="Elcheninov A.G."/>
            <person name="Toschakov S.V."/>
            <person name="Kublanov I.V."/>
        </authorList>
    </citation>
    <scope>NUCLEOTIDE SEQUENCE</scope>
    <source>
        <strain evidence="14">3639Fd</strain>
    </source>
</reference>
<dbReference type="EMBL" id="JADEZV010000001">
    <property type="protein sequence ID" value="MBE9390734.1"/>
    <property type="molecule type" value="Genomic_DNA"/>
</dbReference>
<dbReference type="InterPro" id="IPR027417">
    <property type="entry name" value="P-loop_NTPase"/>
</dbReference>
<dbReference type="SUPFAM" id="SSF46785">
    <property type="entry name" value="Winged helix' DNA-binding domain"/>
    <property type="match status" value="1"/>
</dbReference>
<dbReference type="SMART" id="SM00487">
    <property type="entry name" value="DEXDc"/>
    <property type="match status" value="1"/>
</dbReference>
<dbReference type="InterPro" id="IPR003583">
    <property type="entry name" value="Hlx-hairpin-Hlx_DNA-bd_motif"/>
</dbReference>
<dbReference type="InterPro" id="IPR022965">
    <property type="entry name" value="Helicase_Hel308"/>
</dbReference>
<comment type="similarity">
    <text evidence="11">Belongs to the helicase family. Hel308 subfamily.</text>
</comment>
<comment type="catalytic activity">
    <reaction evidence="10 11">
        <text>ATP + H2O = ADP + phosphate + H(+)</text>
        <dbReference type="Rhea" id="RHEA:13065"/>
        <dbReference type="ChEBI" id="CHEBI:15377"/>
        <dbReference type="ChEBI" id="CHEBI:15378"/>
        <dbReference type="ChEBI" id="CHEBI:30616"/>
        <dbReference type="ChEBI" id="CHEBI:43474"/>
        <dbReference type="ChEBI" id="CHEBI:456216"/>
        <dbReference type="EC" id="5.6.2.4"/>
    </reaction>
</comment>
<evidence type="ECO:0000256" key="5">
    <source>
        <dbReference type="ARBA" id="ARBA00022840"/>
    </source>
</evidence>
<feature type="binding site" evidence="11">
    <location>
        <position position="28"/>
    </location>
    <ligand>
        <name>ATP</name>
        <dbReference type="ChEBI" id="CHEBI:30616"/>
    </ligand>
</feature>
<dbReference type="Pfam" id="PF21280">
    <property type="entry name" value="Helicase_dom4_arc"/>
    <property type="match status" value="1"/>
</dbReference>
<evidence type="ECO:0000256" key="10">
    <source>
        <dbReference type="ARBA" id="ARBA00048988"/>
    </source>
</evidence>
<dbReference type="GO" id="GO:0043138">
    <property type="term" value="F:3'-5' DNA helicase activity"/>
    <property type="evidence" value="ECO:0007669"/>
    <property type="project" value="UniProtKB-UniRule"/>
</dbReference>
<keyword evidence="6 11" id="KW-0238">DNA-binding</keyword>
<dbReference type="InterPro" id="IPR011545">
    <property type="entry name" value="DEAD/DEAH_box_helicase_dom"/>
</dbReference>
<dbReference type="AlphaFoldDB" id="A0A843A9H8"/>
<dbReference type="PROSITE" id="PS51194">
    <property type="entry name" value="HELICASE_CTER"/>
    <property type="match status" value="1"/>
</dbReference>
<dbReference type="Pfam" id="PF00271">
    <property type="entry name" value="Helicase_C"/>
    <property type="match status" value="1"/>
</dbReference>
<keyword evidence="1 11" id="KW-0547">Nucleotide-binding</keyword>
<dbReference type="Pfam" id="PF00270">
    <property type="entry name" value="DEAD"/>
    <property type="match status" value="1"/>
</dbReference>
<dbReference type="GO" id="GO:0003677">
    <property type="term" value="F:DNA binding"/>
    <property type="evidence" value="ECO:0007669"/>
    <property type="project" value="UniProtKB-UniRule"/>
</dbReference>
<evidence type="ECO:0000256" key="3">
    <source>
        <dbReference type="ARBA" id="ARBA00022801"/>
    </source>
</evidence>
<feature type="domain" description="Helicase ATP-binding" evidence="12">
    <location>
        <begin position="33"/>
        <end position="200"/>
    </location>
</feature>
<protein>
    <recommendedName>
        <fullName evidence="11">ATP-dependent DNA helicase Hel308</fullName>
        <ecNumber evidence="11">5.6.2.4</ecNumber>
    </recommendedName>
    <alternativeName>
        <fullName evidence="11">DNA 3'-5' helicase Hel308</fullName>
    </alternativeName>
</protein>
<evidence type="ECO:0000256" key="7">
    <source>
        <dbReference type="ARBA" id="ARBA00023204"/>
    </source>
</evidence>
<feature type="domain" description="Helicase C-terminal" evidence="13">
    <location>
        <begin position="233"/>
        <end position="422"/>
    </location>
</feature>
<keyword evidence="8 11" id="KW-0413">Isomerase</keyword>
<keyword evidence="4 11" id="KW-0347">Helicase</keyword>
<dbReference type="RefSeq" id="WP_193803324.1">
    <property type="nucleotide sequence ID" value="NZ_JADEZV010000001.1"/>
</dbReference>
<dbReference type="Proteomes" id="UP000652307">
    <property type="component" value="Unassembled WGS sequence"/>
</dbReference>
<keyword evidence="5 11" id="KW-0067">ATP-binding</keyword>
<dbReference type="InterPro" id="IPR001650">
    <property type="entry name" value="Helicase_C-like"/>
</dbReference>
<dbReference type="CDD" id="cd18795">
    <property type="entry name" value="SF2_C_Ski2"/>
    <property type="match status" value="1"/>
</dbReference>
<dbReference type="InterPro" id="IPR048772">
    <property type="entry name" value="Hel308-like_dom4"/>
</dbReference>
<sequence>MEISEAPFHPVVKRLCAMKGMKSFYPPQEEAIRKGILDGKNVLMVTQTASGKTFLAELIAVNNVLSGRGKTVYLTPLKALAIEKYNDFIEYERIGIRTIATMGDYDSSEPMLERYDIIVATYEKMDSILRHRPSWLSRVSLVIIDEIHYLDDEKRGPVLESLIAKLKSMKSDAQILGLSATVGNPEEISSWLDAELVLSSWRPIPLKEGVYYRGKIKFSDGEEKKISEPFSSPVLDLINDVISDGGQAIVFVNSRRRAVSLAQTVAKRLKMNKSSEAEELSKLIIESSEVQSLNEVLSEMIKNRVSFHHAGLTVEQRRMIEEGFRKGAINVIVATPTLAAGVNLPARRVIIESSERYVAGEGNSPIKVLEYKQFAGRAGRPGYDEYGEAILIAGDPVEVREMFSQYINGKPESIYSKMGSSSAFRSHLLSYIATLEKLRLEDIRGFVKNTLYSRQMSQESAKKLLSDSLRFLKEKGFIEEEGKYYKATSYGKYVSDLYIDPLSAELVKEAFSKKKRATDFSIMHIIAATPDMPKLSLKKKEFAKIDAAFVELIPEILLGLEDRDVSYEDILSEVKTALFLYDWINEVPEQEICEKYDLGPGDVYSFIESAAWIAYAIYKLSDVLEQAKPYSKKLEALSYRVKYGIKEELYELVSIPEIGRVRARNLYSSGFRSIEDIRKASVNELMRVRGIGERLAYRIKEYALKHSD</sequence>
<comment type="caution">
    <text evidence="14">The sequence shown here is derived from an EMBL/GenBank/DDBJ whole genome shotgun (WGS) entry which is preliminary data.</text>
</comment>
<dbReference type="HAMAP" id="MF_00442">
    <property type="entry name" value="Helicase_Hel308"/>
    <property type="match status" value="1"/>
</dbReference>
<evidence type="ECO:0000256" key="11">
    <source>
        <dbReference type="HAMAP-Rule" id="MF_00442"/>
    </source>
</evidence>
<comment type="subunit">
    <text evidence="11">Monomer.</text>
</comment>
<dbReference type="Gene3D" id="1.10.150.20">
    <property type="entry name" value="5' to 3' exonuclease, C-terminal subdomain"/>
    <property type="match status" value="1"/>
</dbReference>
<comment type="function">
    <text evidence="11">DNA-dependent ATPase and 3'-5' DNA helicase that may be involved in repair of stalled replication forks.</text>
</comment>
<dbReference type="Pfam" id="PF14520">
    <property type="entry name" value="HHH_5"/>
    <property type="match status" value="1"/>
</dbReference>
<evidence type="ECO:0000256" key="2">
    <source>
        <dbReference type="ARBA" id="ARBA00022763"/>
    </source>
</evidence>
<evidence type="ECO:0000256" key="1">
    <source>
        <dbReference type="ARBA" id="ARBA00022741"/>
    </source>
</evidence>
<evidence type="ECO:0000256" key="6">
    <source>
        <dbReference type="ARBA" id="ARBA00023125"/>
    </source>
</evidence>
<dbReference type="InterPro" id="IPR014001">
    <property type="entry name" value="Helicase_ATP-bd"/>
</dbReference>
<organism evidence="14 15">
    <name type="scientific">Fervidicoccus fontis</name>
    <dbReference type="NCBI Taxonomy" id="683846"/>
    <lineage>
        <taxon>Archaea</taxon>
        <taxon>Thermoproteota</taxon>
        <taxon>Thermoprotei</taxon>
        <taxon>Fervidicoccales</taxon>
        <taxon>Fervidicoccaceae</taxon>
        <taxon>Fervidicoccus</taxon>
    </lineage>
</organism>
<dbReference type="InterPro" id="IPR046931">
    <property type="entry name" value="HTH_61"/>
</dbReference>
<dbReference type="CDD" id="cd18028">
    <property type="entry name" value="DEXHc_archSki2"/>
    <property type="match status" value="1"/>
</dbReference>
<dbReference type="SMART" id="SM00490">
    <property type="entry name" value="HELICc"/>
    <property type="match status" value="1"/>
</dbReference>
<evidence type="ECO:0000259" key="13">
    <source>
        <dbReference type="PROSITE" id="PS51194"/>
    </source>
</evidence>
<dbReference type="GO" id="GO:0005524">
    <property type="term" value="F:ATP binding"/>
    <property type="evidence" value="ECO:0007669"/>
    <property type="project" value="UniProtKB-UniRule"/>
</dbReference>
<dbReference type="SUPFAM" id="SSF52540">
    <property type="entry name" value="P-loop containing nucleoside triphosphate hydrolases"/>
    <property type="match status" value="1"/>
</dbReference>
<dbReference type="GO" id="GO:0016818">
    <property type="term" value="F:hydrolase activity, acting on acid anhydrides, in phosphorus-containing anhydrides"/>
    <property type="evidence" value="ECO:0007669"/>
    <property type="project" value="UniProtKB-UniRule"/>
</dbReference>
<dbReference type="SMART" id="SM00278">
    <property type="entry name" value="HhH1"/>
    <property type="match status" value="2"/>
</dbReference>
<keyword evidence="2 11" id="KW-0227">DNA damage</keyword>
<dbReference type="InterPro" id="IPR036390">
    <property type="entry name" value="WH_DNA-bd_sf"/>
</dbReference>
<proteinExistence type="inferred from homology"/>
<dbReference type="Pfam" id="PF20470">
    <property type="entry name" value="HTH_61"/>
    <property type="match status" value="1"/>
</dbReference>
<accession>A0A843A9H8</accession>
<evidence type="ECO:0000259" key="12">
    <source>
        <dbReference type="PROSITE" id="PS51192"/>
    </source>
</evidence>
<comment type="catalytic activity">
    <reaction evidence="9 11">
        <text>Couples ATP hydrolysis with the unwinding of duplex DNA by translocating in the 3'-5' direction.</text>
        <dbReference type="EC" id="5.6.2.4"/>
    </reaction>
</comment>
<name>A0A843A9H8_9CREN</name>
<dbReference type="PANTHER" id="PTHR47961">
    <property type="entry name" value="DNA POLYMERASE THETA, PUTATIVE (AFU_ORTHOLOGUE AFUA_1G05260)-RELATED"/>
    <property type="match status" value="1"/>
</dbReference>
<evidence type="ECO:0000313" key="15">
    <source>
        <dbReference type="Proteomes" id="UP000652307"/>
    </source>
</evidence>
<dbReference type="InterPro" id="IPR050474">
    <property type="entry name" value="Hel308_SKI2-like"/>
</dbReference>
<evidence type="ECO:0000313" key="14">
    <source>
        <dbReference type="EMBL" id="MBE9390734.1"/>
    </source>
</evidence>
<dbReference type="SUPFAM" id="SSF158702">
    <property type="entry name" value="Sec63 N-terminal domain-like"/>
    <property type="match status" value="1"/>
</dbReference>
<evidence type="ECO:0000256" key="9">
    <source>
        <dbReference type="ARBA" id="ARBA00034617"/>
    </source>
</evidence>
<keyword evidence="7 11" id="KW-0234">DNA repair</keyword>